<protein>
    <submittedName>
        <fullName evidence="1">Uncharacterized protein</fullName>
    </submittedName>
</protein>
<evidence type="ECO:0000313" key="2">
    <source>
        <dbReference type="Proteomes" id="UP001378592"/>
    </source>
</evidence>
<dbReference type="Proteomes" id="UP001378592">
    <property type="component" value="Unassembled WGS sequence"/>
</dbReference>
<sequence length="86" mass="10231">MAKSFEKVTKYKFQKFLQDKAVRDKGCERVGLMKELDKHQTRNELLEDVNERLYYVITNIAEEYQQIELEACRNINNVINNSNENS</sequence>
<keyword evidence="2" id="KW-1185">Reference proteome</keyword>
<gene>
    <name evidence="1" type="ORF">R5R35_001343</name>
</gene>
<name>A0AAN9VES3_9ORTH</name>
<dbReference type="EMBL" id="JAZDUA010000274">
    <property type="protein sequence ID" value="KAK7862433.1"/>
    <property type="molecule type" value="Genomic_DNA"/>
</dbReference>
<dbReference type="AlphaFoldDB" id="A0AAN9VES3"/>
<comment type="caution">
    <text evidence="1">The sequence shown here is derived from an EMBL/GenBank/DDBJ whole genome shotgun (WGS) entry which is preliminary data.</text>
</comment>
<evidence type="ECO:0000313" key="1">
    <source>
        <dbReference type="EMBL" id="KAK7862433.1"/>
    </source>
</evidence>
<accession>A0AAN9VES3</accession>
<organism evidence="1 2">
    <name type="scientific">Gryllus longicercus</name>
    <dbReference type="NCBI Taxonomy" id="2509291"/>
    <lineage>
        <taxon>Eukaryota</taxon>
        <taxon>Metazoa</taxon>
        <taxon>Ecdysozoa</taxon>
        <taxon>Arthropoda</taxon>
        <taxon>Hexapoda</taxon>
        <taxon>Insecta</taxon>
        <taxon>Pterygota</taxon>
        <taxon>Neoptera</taxon>
        <taxon>Polyneoptera</taxon>
        <taxon>Orthoptera</taxon>
        <taxon>Ensifera</taxon>
        <taxon>Gryllidea</taxon>
        <taxon>Grylloidea</taxon>
        <taxon>Gryllidae</taxon>
        <taxon>Gryllinae</taxon>
        <taxon>Gryllus</taxon>
    </lineage>
</organism>
<reference evidence="1 2" key="1">
    <citation type="submission" date="2024-03" db="EMBL/GenBank/DDBJ databases">
        <title>The genome assembly and annotation of the cricket Gryllus longicercus Weissman &amp; Gray.</title>
        <authorList>
            <person name="Szrajer S."/>
            <person name="Gray D."/>
            <person name="Ylla G."/>
        </authorList>
    </citation>
    <scope>NUCLEOTIDE SEQUENCE [LARGE SCALE GENOMIC DNA]</scope>
    <source>
        <strain evidence="1">DAG 2021-001</strain>
        <tissue evidence="1">Whole body minus gut</tissue>
    </source>
</reference>
<proteinExistence type="predicted"/>